<organism evidence="10 11">
    <name type="scientific">Lacibacterium aquatile</name>
    <dbReference type="NCBI Taxonomy" id="1168082"/>
    <lineage>
        <taxon>Bacteria</taxon>
        <taxon>Pseudomonadati</taxon>
        <taxon>Pseudomonadota</taxon>
        <taxon>Alphaproteobacteria</taxon>
        <taxon>Rhodospirillales</taxon>
        <taxon>Rhodospirillaceae</taxon>
    </lineage>
</organism>
<evidence type="ECO:0000256" key="6">
    <source>
        <dbReference type="ARBA" id="ARBA00022989"/>
    </source>
</evidence>
<dbReference type="Gene3D" id="3.90.550.10">
    <property type="entry name" value="Spore Coat Polysaccharide Biosynthesis Protein SpsA, Chain A"/>
    <property type="match status" value="1"/>
</dbReference>
<keyword evidence="4 8" id="KW-0812">Transmembrane</keyword>
<feature type="transmembrane region" description="Helical" evidence="8">
    <location>
        <begin position="245"/>
        <end position="264"/>
    </location>
</feature>
<keyword evidence="5" id="KW-0448">Lipopolysaccharide biosynthesis</keyword>
<protein>
    <submittedName>
        <fullName evidence="10">Glycosyltransferase family 2 protein</fullName>
        <ecNumber evidence="10">2.4.-.-</ecNumber>
    </submittedName>
</protein>
<evidence type="ECO:0000256" key="2">
    <source>
        <dbReference type="ARBA" id="ARBA00022676"/>
    </source>
</evidence>
<dbReference type="PANTHER" id="PTHR48090:SF3">
    <property type="entry name" value="UNDECAPRENYL-PHOSPHATE 4-DEOXY-4-FORMAMIDO-L-ARABINOSE TRANSFERASE"/>
    <property type="match status" value="1"/>
</dbReference>
<evidence type="ECO:0000259" key="9">
    <source>
        <dbReference type="Pfam" id="PF00535"/>
    </source>
</evidence>
<feature type="domain" description="Glycosyltransferase 2-like" evidence="9">
    <location>
        <begin position="16"/>
        <end position="147"/>
    </location>
</feature>
<evidence type="ECO:0000256" key="7">
    <source>
        <dbReference type="ARBA" id="ARBA00023136"/>
    </source>
</evidence>
<evidence type="ECO:0000256" key="8">
    <source>
        <dbReference type="SAM" id="Phobius"/>
    </source>
</evidence>
<evidence type="ECO:0000313" key="10">
    <source>
        <dbReference type="EMBL" id="MFD2262346.1"/>
    </source>
</evidence>
<keyword evidence="3 10" id="KW-0808">Transferase</keyword>
<name>A0ABW5DPA3_9PROT</name>
<proteinExistence type="predicted"/>
<dbReference type="EC" id="2.4.-.-" evidence="10"/>
<dbReference type="Pfam" id="PF00535">
    <property type="entry name" value="Glycos_transf_2"/>
    <property type="match status" value="1"/>
</dbReference>
<keyword evidence="2 10" id="KW-0328">Glycosyltransferase</keyword>
<evidence type="ECO:0000256" key="5">
    <source>
        <dbReference type="ARBA" id="ARBA00022985"/>
    </source>
</evidence>
<dbReference type="GO" id="GO:0016757">
    <property type="term" value="F:glycosyltransferase activity"/>
    <property type="evidence" value="ECO:0007669"/>
    <property type="project" value="UniProtKB-KW"/>
</dbReference>
<reference evidence="11" key="1">
    <citation type="journal article" date="2019" name="Int. J. Syst. Evol. Microbiol.">
        <title>The Global Catalogue of Microorganisms (GCM) 10K type strain sequencing project: providing services to taxonomists for standard genome sequencing and annotation.</title>
        <authorList>
            <consortium name="The Broad Institute Genomics Platform"/>
            <consortium name="The Broad Institute Genome Sequencing Center for Infectious Disease"/>
            <person name="Wu L."/>
            <person name="Ma J."/>
        </authorList>
    </citation>
    <scope>NUCLEOTIDE SEQUENCE [LARGE SCALE GENOMIC DNA]</scope>
    <source>
        <strain evidence="11">CGMCC 1.19062</strain>
    </source>
</reference>
<comment type="caution">
    <text evidence="10">The sequence shown here is derived from an EMBL/GenBank/DDBJ whole genome shotgun (WGS) entry which is preliminary data.</text>
</comment>
<evidence type="ECO:0000256" key="1">
    <source>
        <dbReference type="ARBA" id="ARBA00022475"/>
    </source>
</evidence>
<dbReference type="InterPro" id="IPR001173">
    <property type="entry name" value="Glyco_trans_2-like"/>
</dbReference>
<dbReference type="RefSeq" id="WP_379875295.1">
    <property type="nucleotide sequence ID" value="NZ_JBHUIP010000004.1"/>
</dbReference>
<dbReference type="EMBL" id="JBHUIP010000004">
    <property type="protein sequence ID" value="MFD2262346.1"/>
    <property type="molecule type" value="Genomic_DNA"/>
</dbReference>
<accession>A0ABW5DPA3</accession>
<keyword evidence="1" id="KW-1003">Cell membrane</keyword>
<keyword evidence="11" id="KW-1185">Reference proteome</keyword>
<dbReference type="SUPFAM" id="SSF53448">
    <property type="entry name" value="Nucleotide-diphospho-sugar transferases"/>
    <property type="match status" value="1"/>
</dbReference>
<dbReference type="InterPro" id="IPR050256">
    <property type="entry name" value="Glycosyltransferase_2"/>
</dbReference>
<dbReference type="InterPro" id="IPR029044">
    <property type="entry name" value="Nucleotide-diphossugar_trans"/>
</dbReference>
<dbReference type="CDD" id="cd04187">
    <property type="entry name" value="DPM1_like_bac"/>
    <property type="match status" value="1"/>
</dbReference>
<evidence type="ECO:0000313" key="11">
    <source>
        <dbReference type="Proteomes" id="UP001597295"/>
    </source>
</evidence>
<evidence type="ECO:0000256" key="3">
    <source>
        <dbReference type="ARBA" id="ARBA00022679"/>
    </source>
</evidence>
<dbReference type="PANTHER" id="PTHR48090">
    <property type="entry name" value="UNDECAPRENYL-PHOSPHATE 4-DEOXY-4-FORMAMIDO-L-ARABINOSE TRANSFERASE-RELATED"/>
    <property type="match status" value="1"/>
</dbReference>
<feature type="transmembrane region" description="Helical" evidence="8">
    <location>
        <begin position="271"/>
        <end position="292"/>
    </location>
</feature>
<gene>
    <name evidence="10" type="ORF">ACFSM5_05555</name>
</gene>
<sequence>MSAIDAARAEPSIGLSIVVPVYNGAATVGGLVHALEALEVDGGLEIILVYDASPDDSLAVCRKLAAEAKVPITVIEHSRNYGEHNAVMTGYRHVRGAYVITMDDDLQNPPEEVVRLYDACRTGGHDVVYTFYAKKQHEGWRNLGSQFNSWLAGVLMDKPKGLYLSSFRCIARFVADAITRYEGPFPYVDGLILQVTQRIGTLEVKHLARMEGRSNYTLRRLIRLWSAMALGFSVLPLRISALLGLISAGFGLLALLWVLIEAIFGSTPTGWASIMAISLLLGGVQLVMLGVVGEYVGRLFLTANRAPQATVKSVTRSK</sequence>
<keyword evidence="6 8" id="KW-1133">Transmembrane helix</keyword>
<keyword evidence="7 8" id="KW-0472">Membrane</keyword>
<dbReference type="Proteomes" id="UP001597295">
    <property type="component" value="Unassembled WGS sequence"/>
</dbReference>
<evidence type="ECO:0000256" key="4">
    <source>
        <dbReference type="ARBA" id="ARBA00022692"/>
    </source>
</evidence>